<dbReference type="OrthoDB" id="241541at2"/>
<feature type="domain" description="DUF1559" evidence="2">
    <location>
        <begin position="35"/>
        <end position="314"/>
    </location>
</feature>
<name>A0A517QRA1_9PLAN</name>
<organism evidence="3 4">
    <name type="scientific">Thalassoglobus polymorphus</name>
    <dbReference type="NCBI Taxonomy" id="2527994"/>
    <lineage>
        <taxon>Bacteria</taxon>
        <taxon>Pseudomonadati</taxon>
        <taxon>Planctomycetota</taxon>
        <taxon>Planctomycetia</taxon>
        <taxon>Planctomycetales</taxon>
        <taxon>Planctomycetaceae</taxon>
        <taxon>Thalassoglobus</taxon>
    </lineage>
</organism>
<sequence length="348" mass="37063">MKKNRRQRHGFTLIELLVVIAIIAILVALLLPAVQQAREAARRTQCKNNLKQLGLALHNYHDVYNTFPYRTGGTNTGSSSSNWGRGSGMIGLLPYIDQAPLYNQISGSLTINGVTYNPFGPGPWTSDYTPWQAKIPGLLCPSDGLHVSTNNLGNNSYAFSAGDSADVLSTDPRGVFGVNSSVRMRDLTDGTSNTILMAERIFPRRSNDIGMVAIATSFSDTTIIPNDCRAMYSTSNRAYITGSTLRDFGGDRWADGGAGVSGVTTILPINSPSCSQNNHENQPGIYSSGSRHVGGAQVLLGDGSVRFISENIDTGNLGVNARNISGPSPYGVWGALGSRAGGEVVGEF</sequence>
<evidence type="ECO:0000256" key="1">
    <source>
        <dbReference type="SAM" id="Phobius"/>
    </source>
</evidence>
<accession>A0A517QRA1</accession>
<dbReference type="EMBL" id="CP036267">
    <property type="protein sequence ID" value="QDT34154.1"/>
    <property type="molecule type" value="Genomic_DNA"/>
</dbReference>
<proteinExistence type="predicted"/>
<dbReference type="Pfam" id="PF07596">
    <property type="entry name" value="SBP_bac_10"/>
    <property type="match status" value="1"/>
</dbReference>
<feature type="transmembrane region" description="Helical" evidence="1">
    <location>
        <begin position="12"/>
        <end position="34"/>
    </location>
</feature>
<dbReference type="RefSeq" id="WP_145201641.1">
    <property type="nucleotide sequence ID" value="NZ_CP036267.1"/>
</dbReference>
<protein>
    <submittedName>
        <fullName evidence="3">Type II secretion system protein G</fullName>
    </submittedName>
</protein>
<dbReference type="NCBIfam" id="TIGR02532">
    <property type="entry name" value="IV_pilin_GFxxxE"/>
    <property type="match status" value="1"/>
</dbReference>
<dbReference type="Proteomes" id="UP000315724">
    <property type="component" value="Chromosome"/>
</dbReference>
<dbReference type="InterPro" id="IPR012902">
    <property type="entry name" value="N_methyl_site"/>
</dbReference>
<keyword evidence="1" id="KW-0472">Membrane</keyword>
<dbReference type="KEGG" id="tpol:Mal48_34140"/>
<keyword evidence="1" id="KW-1133">Transmembrane helix</keyword>
<dbReference type="Gene3D" id="3.30.700.10">
    <property type="entry name" value="Glycoprotein, Type 4 Pilin"/>
    <property type="match status" value="1"/>
</dbReference>
<dbReference type="InterPro" id="IPR045584">
    <property type="entry name" value="Pilin-like"/>
</dbReference>
<evidence type="ECO:0000259" key="2">
    <source>
        <dbReference type="Pfam" id="PF07596"/>
    </source>
</evidence>
<dbReference type="PANTHER" id="PTHR30093:SF2">
    <property type="entry name" value="TYPE II SECRETION SYSTEM PROTEIN H"/>
    <property type="match status" value="1"/>
</dbReference>
<dbReference type="InterPro" id="IPR011453">
    <property type="entry name" value="DUF1559"/>
</dbReference>
<keyword evidence="4" id="KW-1185">Reference proteome</keyword>
<keyword evidence="1" id="KW-0812">Transmembrane</keyword>
<dbReference type="NCBIfam" id="TIGR04294">
    <property type="entry name" value="pre_pil_HX9DG"/>
    <property type="match status" value="1"/>
</dbReference>
<evidence type="ECO:0000313" key="4">
    <source>
        <dbReference type="Proteomes" id="UP000315724"/>
    </source>
</evidence>
<dbReference type="Pfam" id="PF07963">
    <property type="entry name" value="N_methyl"/>
    <property type="match status" value="1"/>
</dbReference>
<evidence type="ECO:0000313" key="3">
    <source>
        <dbReference type="EMBL" id="QDT34154.1"/>
    </source>
</evidence>
<dbReference type="PROSITE" id="PS00409">
    <property type="entry name" value="PROKAR_NTER_METHYL"/>
    <property type="match status" value="1"/>
</dbReference>
<gene>
    <name evidence="3" type="primary">xcpT_25</name>
    <name evidence="3" type="ORF">Mal48_34140</name>
</gene>
<reference evidence="3 4" key="1">
    <citation type="submission" date="2019-02" db="EMBL/GenBank/DDBJ databases">
        <title>Deep-cultivation of Planctomycetes and their phenomic and genomic characterization uncovers novel biology.</title>
        <authorList>
            <person name="Wiegand S."/>
            <person name="Jogler M."/>
            <person name="Boedeker C."/>
            <person name="Pinto D."/>
            <person name="Vollmers J."/>
            <person name="Rivas-Marin E."/>
            <person name="Kohn T."/>
            <person name="Peeters S.H."/>
            <person name="Heuer A."/>
            <person name="Rast P."/>
            <person name="Oberbeckmann S."/>
            <person name="Bunk B."/>
            <person name="Jeske O."/>
            <person name="Meyerdierks A."/>
            <person name="Storesund J.E."/>
            <person name="Kallscheuer N."/>
            <person name="Luecker S."/>
            <person name="Lage O.M."/>
            <person name="Pohl T."/>
            <person name="Merkel B.J."/>
            <person name="Hornburger P."/>
            <person name="Mueller R.-W."/>
            <person name="Bruemmer F."/>
            <person name="Labrenz M."/>
            <person name="Spormann A.M."/>
            <person name="Op den Camp H."/>
            <person name="Overmann J."/>
            <person name="Amann R."/>
            <person name="Jetten M.S.M."/>
            <person name="Mascher T."/>
            <person name="Medema M.H."/>
            <person name="Devos D.P."/>
            <person name="Kaster A.-K."/>
            <person name="Ovreas L."/>
            <person name="Rohde M."/>
            <person name="Galperin M.Y."/>
            <person name="Jogler C."/>
        </authorList>
    </citation>
    <scope>NUCLEOTIDE SEQUENCE [LARGE SCALE GENOMIC DNA]</scope>
    <source>
        <strain evidence="3 4">Mal48</strain>
    </source>
</reference>
<dbReference type="SUPFAM" id="SSF54523">
    <property type="entry name" value="Pili subunits"/>
    <property type="match status" value="1"/>
</dbReference>
<dbReference type="AlphaFoldDB" id="A0A517QRA1"/>
<dbReference type="PANTHER" id="PTHR30093">
    <property type="entry name" value="GENERAL SECRETION PATHWAY PROTEIN G"/>
    <property type="match status" value="1"/>
</dbReference>
<dbReference type="InterPro" id="IPR027558">
    <property type="entry name" value="Pre_pil_HX9DG_C"/>
</dbReference>